<feature type="compositionally biased region" description="Pro residues" evidence="1">
    <location>
        <begin position="20"/>
        <end position="30"/>
    </location>
</feature>
<dbReference type="GeneID" id="29004166"/>
<evidence type="ECO:0000256" key="1">
    <source>
        <dbReference type="SAM" id="MobiDB-lite"/>
    </source>
</evidence>
<proteinExistence type="predicted"/>
<dbReference type="STRING" id="763407.A0A167K4X1"/>
<dbReference type="InParanoid" id="A0A167K4X1"/>
<gene>
    <name evidence="2" type="ORF">PHYBLDRAFT_77484</name>
</gene>
<evidence type="ECO:0000313" key="2">
    <source>
        <dbReference type="EMBL" id="OAD67290.1"/>
    </source>
</evidence>
<feature type="region of interest" description="Disordered" evidence="1">
    <location>
        <begin position="1"/>
        <end position="37"/>
    </location>
</feature>
<protein>
    <submittedName>
        <fullName evidence="2">Uncharacterized protein</fullName>
    </submittedName>
</protein>
<sequence length="446" mass="49704">MNEKLDPSVPYPGQSQPFLQPQPQPQPQLQPQPQSNKARRIVQGLLLGAVVGLFAVSQWTSIDLNPFKPIHQDSPSDLSEITDLQGPADLSHFMESLQDSFGGCHGELYAPDYEDEYGRLHSIDSLDDCSGKNSILEHCKQNIAFPPRELQNLGRPPRRHEHFCKPEDLHSQFNVFSFSPDTFKHASVILEGHFSRGGHVVIEKSTSSHVEDVQINVTLYAGRKHLFDQVSLTGFDNEGNYTVEIKRAKDSKRRESSHKPPVKADCLIFKISVVLPTHLDKYDSLSLHLRSASRVSGKGLDGIEFDTFRAGVGQGAIIFDGLKAKHAQLGVLYGVVMGTYQPSERFEAGTIRGATQLTVEPQADNTNITVASVFGRAVADIPSDYYQGNFLTYSWSTPPTIEAAHPEDLHVTEYKYTLKKGYFKKQDTESNVVVHNKHGLTKLHFT</sequence>
<dbReference type="Proteomes" id="UP000077315">
    <property type="component" value="Unassembled WGS sequence"/>
</dbReference>
<accession>A0A167K4X1</accession>
<name>A0A167K4X1_PHYB8</name>
<dbReference type="OrthoDB" id="2244878at2759"/>
<organism evidence="2 3">
    <name type="scientific">Phycomyces blakesleeanus (strain ATCC 8743b / DSM 1359 / FGSC 10004 / NBRC 33097 / NRRL 1555)</name>
    <dbReference type="NCBI Taxonomy" id="763407"/>
    <lineage>
        <taxon>Eukaryota</taxon>
        <taxon>Fungi</taxon>
        <taxon>Fungi incertae sedis</taxon>
        <taxon>Mucoromycota</taxon>
        <taxon>Mucoromycotina</taxon>
        <taxon>Mucoromycetes</taxon>
        <taxon>Mucorales</taxon>
        <taxon>Phycomycetaceae</taxon>
        <taxon>Phycomyces</taxon>
    </lineage>
</organism>
<dbReference type="VEuPathDB" id="FungiDB:PHYBLDRAFT_77484"/>
<reference evidence="3" key="1">
    <citation type="submission" date="2015-06" db="EMBL/GenBank/DDBJ databases">
        <title>Expansion of signal transduction pathways in fungi by whole-genome duplication.</title>
        <authorList>
            <consortium name="DOE Joint Genome Institute"/>
            <person name="Corrochano L.M."/>
            <person name="Kuo A."/>
            <person name="Marcet-Houben M."/>
            <person name="Polaino S."/>
            <person name="Salamov A."/>
            <person name="Villalobos J.M."/>
            <person name="Alvarez M.I."/>
            <person name="Avalos J."/>
            <person name="Benito E.P."/>
            <person name="Benoit I."/>
            <person name="Burger G."/>
            <person name="Camino L.P."/>
            <person name="Canovas D."/>
            <person name="Cerda-Olmedo E."/>
            <person name="Cheng J.-F."/>
            <person name="Dominguez A."/>
            <person name="Elias M."/>
            <person name="Eslava A.P."/>
            <person name="Glaser F."/>
            <person name="Grimwood J."/>
            <person name="Gutierrez G."/>
            <person name="Heitman J."/>
            <person name="Henrissat B."/>
            <person name="Iturriaga E.A."/>
            <person name="Lang B.F."/>
            <person name="Lavin J.L."/>
            <person name="Lee S."/>
            <person name="Li W."/>
            <person name="Lindquist E."/>
            <person name="Lopez-Garcia S."/>
            <person name="Luque E.M."/>
            <person name="Marcos A.T."/>
            <person name="Martin J."/>
            <person name="McCluskey K."/>
            <person name="Medina H.R."/>
            <person name="Miralles-Duran A."/>
            <person name="Miyazaki A."/>
            <person name="Munoz-Torres E."/>
            <person name="Oguiza J.A."/>
            <person name="Ohm R."/>
            <person name="Olmedo M."/>
            <person name="Orejas M."/>
            <person name="Ortiz-Castellanos L."/>
            <person name="Pisabarro A.G."/>
            <person name="Rodriguez-Romero J."/>
            <person name="Ruiz-Herrera J."/>
            <person name="Ruiz-Vazquez R."/>
            <person name="Sanz C."/>
            <person name="Schackwitz W."/>
            <person name="Schmutz J."/>
            <person name="Shahriari M."/>
            <person name="Shelest E."/>
            <person name="Silva-Franco F."/>
            <person name="Soanes D."/>
            <person name="Syed K."/>
            <person name="Tagua V.G."/>
            <person name="Talbot N.J."/>
            <person name="Thon M."/>
            <person name="De vries R.P."/>
            <person name="Wiebenga A."/>
            <person name="Yadav J.S."/>
            <person name="Braun E.L."/>
            <person name="Baker S."/>
            <person name="Garre V."/>
            <person name="Horwitz B."/>
            <person name="Torres-Martinez S."/>
            <person name="Idnurm A."/>
            <person name="Herrera-Estrella A."/>
            <person name="Gabaldon T."/>
            <person name="Grigoriev I.V."/>
        </authorList>
    </citation>
    <scope>NUCLEOTIDE SEQUENCE [LARGE SCALE GENOMIC DNA]</scope>
    <source>
        <strain evidence="3">NRRL 1555(-)</strain>
    </source>
</reference>
<keyword evidence="3" id="KW-1185">Reference proteome</keyword>
<dbReference type="AlphaFoldDB" id="A0A167K4X1"/>
<dbReference type="RefSeq" id="XP_018285330.1">
    <property type="nucleotide sequence ID" value="XM_018443261.1"/>
</dbReference>
<dbReference type="EMBL" id="KV441024">
    <property type="protein sequence ID" value="OAD67290.1"/>
    <property type="molecule type" value="Genomic_DNA"/>
</dbReference>
<evidence type="ECO:0000313" key="3">
    <source>
        <dbReference type="Proteomes" id="UP000077315"/>
    </source>
</evidence>